<accession>A0A1Y2E823</accession>
<dbReference type="RefSeq" id="XP_040718316.1">
    <property type="nucleotide sequence ID" value="XM_040865022.1"/>
</dbReference>
<dbReference type="AlphaFoldDB" id="A0A1Y2E823"/>
<name>A0A1Y2E823_9PEZI</name>
<gene>
    <name evidence="3" type="ORF">BCR38DRAFT_510975</name>
</gene>
<proteinExistence type="predicted"/>
<dbReference type="GeneID" id="63781234"/>
<keyword evidence="1" id="KW-0694">RNA-binding</keyword>
<evidence type="ECO:0000313" key="3">
    <source>
        <dbReference type="EMBL" id="ORY67692.1"/>
    </source>
</evidence>
<evidence type="ECO:0000259" key="2">
    <source>
        <dbReference type="PROSITE" id="PS50102"/>
    </source>
</evidence>
<feature type="non-terminal residue" evidence="3">
    <location>
        <position position="1"/>
    </location>
</feature>
<protein>
    <recommendedName>
        <fullName evidence="2">RRM domain-containing protein</fullName>
    </recommendedName>
</protein>
<evidence type="ECO:0000313" key="4">
    <source>
        <dbReference type="Proteomes" id="UP000193689"/>
    </source>
</evidence>
<dbReference type="Gene3D" id="3.30.70.330">
    <property type="match status" value="1"/>
</dbReference>
<dbReference type="Proteomes" id="UP000193689">
    <property type="component" value="Unassembled WGS sequence"/>
</dbReference>
<dbReference type="InParanoid" id="A0A1Y2E823"/>
<organism evidence="3 4">
    <name type="scientific">Pseudomassariella vexata</name>
    <dbReference type="NCBI Taxonomy" id="1141098"/>
    <lineage>
        <taxon>Eukaryota</taxon>
        <taxon>Fungi</taxon>
        <taxon>Dikarya</taxon>
        <taxon>Ascomycota</taxon>
        <taxon>Pezizomycotina</taxon>
        <taxon>Sordariomycetes</taxon>
        <taxon>Xylariomycetidae</taxon>
        <taxon>Amphisphaeriales</taxon>
        <taxon>Pseudomassariaceae</taxon>
        <taxon>Pseudomassariella</taxon>
    </lineage>
</organism>
<dbReference type="InterPro" id="IPR035979">
    <property type="entry name" value="RBD_domain_sf"/>
</dbReference>
<sequence length="201" mass="22288">VDAQSFYPSTACVFVANLPEGVKDNRLEAEVTRHFSKFGVVFVKIRRDSKNMPFAFCQYTNDEDARVAMTQGKGTVIHGRACRTEMTRVNSNIQSGAYIIYNCNGGNLSVEEARKVLESFGPLSKCGPLDTQMQGAMSLGKSVLIEFTTFDPSRDIQAVSGHVRPILHHNIFLTNFELSGIPSPPFLSCRSLRSQEDYAEP</sequence>
<keyword evidence="4" id="KW-1185">Reference proteome</keyword>
<reference evidence="3 4" key="1">
    <citation type="submission" date="2016-07" db="EMBL/GenBank/DDBJ databases">
        <title>Pervasive Adenine N6-methylation of Active Genes in Fungi.</title>
        <authorList>
            <consortium name="DOE Joint Genome Institute"/>
            <person name="Mondo S.J."/>
            <person name="Dannebaum R.O."/>
            <person name="Kuo R.C."/>
            <person name="Labutti K."/>
            <person name="Haridas S."/>
            <person name="Kuo A."/>
            <person name="Salamov A."/>
            <person name="Ahrendt S.R."/>
            <person name="Lipzen A."/>
            <person name="Sullivan W."/>
            <person name="Andreopoulos W.B."/>
            <person name="Clum A."/>
            <person name="Lindquist E."/>
            <person name="Daum C."/>
            <person name="Ramamoorthy G.K."/>
            <person name="Gryganskyi A."/>
            <person name="Culley D."/>
            <person name="Magnuson J.K."/>
            <person name="James T.Y."/>
            <person name="O'Malley M.A."/>
            <person name="Stajich J.E."/>
            <person name="Spatafora J.W."/>
            <person name="Visel A."/>
            <person name="Grigoriev I.V."/>
        </authorList>
    </citation>
    <scope>NUCLEOTIDE SEQUENCE [LARGE SCALE GENOMIC DNA]</scope>
    <source>
        <strain evidence="3 4">CBS 129021</strain>
    </source>
</reference>
<dbReference type="GO" id="GO:0003723">
    <property type="term" value="F:RNA binding"/>
    <property type="evidence" value="ECO:0007669"/>
    <property type="project" value="UniProtKB-UniRule"/>
</dbReference>
<dbReference type="InterPro" id="IPR000504">
    <property type="entry name" value="RRM_dom"/>
</dbReference>
<dbReference type="OrthoDB" id="410044at2759"/>
<dbReference type="InterPro" id="IPR012677">
    <property type="entry name" value="Nucleotide-bd_a/b_plait_sf"/>
</dbReference>
<dbReference type="EMBL" id="MCFJ01000004">
    <property type="protein sequence ID" value="ORY67692.1"/>
    <property type="molecule type" value="Genomic_DNA"/>
</dbReference>
<evidence type="ECO:0000256" key="1">
    <source>
        <dbReference type="PROSITE-ProRule" id="PRU00176"/>
    </source>
</evidence>
<dbReference type="PROSITE" id="PS50102">
    <property type="entry name" value="RRM"/>
    <property type="match status" value="1"/>
</dbReference>
<dbReference type="STRING" id="1141098.A0A1Y2E823"/>
<dbReference type="Pfam" id="PF00076">
    <property type="entry name" value="RRM_1"/>
    <property type="match status" value="1"/>
</dbReference>
<feature type="domain" description="RRM" evidence="2">
    <location>
        <begin position="11"/>
        <end position="89"/>
    </location>
</feature>
<comment type="caution">
    <text evidence="3">The sequence shown here is derived from an EMBL/GenBank/DDBJ whole genome shotgun (WGS) entry which is preliminary data.</text>
</comment>
<dbReference type="SMART" id="SM00360">
    <property type="entry name" value="RRM"/>
    <property type="match status" value="1"/>
</dbReference>
<dbReference type="SUPFAM" id="SSF54928">
    <property type="entry name" value="RNA-binding domain, RBD"/>
    <property type="match status" value="1"/>
</dbReference>